<keyword evidence="3" id="KW-1185">Reference proteome</keyword>
<proteinExistence type="predicted"/>
<evidence type="ECO:0000313" key="3">
    <source>
        <dbReference type="Proteomes" id="UP000247555"/>
    </source>
</evidence>
<keyword evidence="1" id="KW-0812">Transmembrane</keyword>
<accession>A0A318KS98</accession>
<dbReference type="EMBL" id="QJKI01000003">
    <property type="protein sequence ID" value="PXX80744.1"/>
    <property type="molecule type" value="Genomic_DNA"/>
</dbReference>
<reference evidence="2 3" key="1">
    <citation type="submission" date="2018-05" db="EMBL/GenBank/DDBJ databases">
        <title>Genomic Encyclopedia of Type Strains, Phase IV (KMG-IV): sequencing the most valuable type-strain genomes for metagenomic binning, comparative biology and taxonomic classification.</title>
        <authorList>
            <person name="Goeker M."/>
        </authorList>
    </citation>
    <scope>NUCLEOTIDE SEQUENCE [LARGE SCALE GENOMIC DNA]</scope>
    <source>
        <strain evidence="2 3">DSM 29661</strain>
    </source>
</reference>
<evidence type="ECO:0008006" key="4">
    <source>
        <dbReference type="Google" id="ProtNLM"/>
    </source>
</evidence>
<feature type="transmembrane region" description="Helical" evidence="1">
    <location>
        <begin position="6"/>
        <end position="26"/>
    </location>
</feature>
<name>A0A318KS98_9NEIS</name>
<comment type="caution">
    <text evidence="2">The sequence shown here is derived from an EMBL/GenBank/DDBJ whole genome shotgun (WGS) entry which is preliminary data.</text>
</comment>
<dbReference type="Proteomes" id="UP000247555">
    <property type="component" value="Unassembled WGS sequence"/>
</dbReference>
<organism evidence="2 3">
    <name type="scientific">Rivihabitans pingtungensis</name>
    <dbReference type="NCBI Taxonomy" id="1054498"/>
    <lineage>
        <taxon>Bacteria</taxon>
        <taxon>Pseudomonadati</taxon>
        <taxon>Pseudomonadota</taxon>
        <taxon>Betaproteobacteria</taxon>
        <taxon>Neisseriales</taxon>
        <taxon>Aquaspirillaceae</taxon>
        <taxon>Rivihabitans</taxon>
    </lineage>
</organism>
<dbReference type="OrthoDB" id="5298707at2"/>
<dbReference type="AlphaFoldDB" id="A0A318KS98"/>
<keyword evidence="1" id="KW-0472">Membrane</keyword>
<sequence>MVDLITESNTLIPLALFASLSLYWMWRRRQTRLSIQRARRIDPIGEAEVFLAYGRSKDALRVLQTALNREPGNVKIKVVMLRALAEQQDAHGFVRLAGEVRGALHGQPVWRQICKTGQQLQPGHPLFQLA</sequence>
<evidence type="ECO:0000256" key="1">
    <source>
        <dbReference type="SAM" id="Phobius"/>
    </source>
</evidence>
<protein>
    <recommendedName>
        <fullName evidence="4">Tetratricopeptide repeat protein</fullName>
    </recommendedName>
</protein>
<evidence type="ECO:0000313" key="2">
    <source>
        <dbReference type="EMBL" id="PXX80744.1"/>
    </source>
</evidence>
<dbReference type="RefSeq" id="WP_110389782.1">
    <property type="nucleotide sequence ID" value="NZ_CALCOA010000161.1"/>
</dbReference>
<keyword evidence="1" id="KW-1133">Transmembrane helix</keyword>
<gene>
    <name evidence="2" type="ORF">DFR34_10385</name>
</gene>